<organism evidence="1">
    <name type="scientific">Siphoviridae sp. ctt1f11</name>
    <dbReference type="NCBI Taxonomy" id="2827959"/>
    <lineage>
        <taxon>Viruses</taxon>
        <taxon>Duplodnaviria</taxon>
        <taxon>Heunggongvirae</taxon>
        <taxon>Uroviricota</taxon>
        <taxon>Caudoviricetes</taxon>
    </lineage>
</organism>
<dbReference type="EMBL" id="BK032573">
    <property type="protein sequence ID" value="DAF48772.1"/>
    <property type="molecule type" value="Genomic_DNA"/>
</dbReference>
<accession>A0A8S5SCL5</accession>
<proteinExistence type="predicted"/>
<name>A0A8S5SCL5_9CAUD</name>
<protein>
    <submittedName>
        <fullName evidence="1">Uncharacterized protein</fullName>
    </submittedName>
</protein>
<sequence>MQQSGMCCRHFRCGKEGSMIAREFLEGYKRIITRIRQLERQIQDIEETLGVKAVSYDSQPHGSGISKVTENTAVKLAAIRDQKELLIAELWKQRLRIENEIYKMSDATYAEILRRRYIEGERWDDIAKAINAAKRWTLTLHGRALKELDNQLKKQGKES</sequence>
<dbReference type="InterPro" id="IPR010861">
    <property type="entry name" value="DUF1492"/>
</dbReference>
<dbReference type="Pfam" id="PF07374">
    <property type="entry name" value="DUF1492"/>
    <property type="match status" value="1"/>
</dbReference>
<reference evidence="1" key="1">
    <citation type="journal article" date="2021" name="Proc. Natl. Acad. Sci. U.S.A.">
        <title>A Catalog of Tens of Thousands of Viruses from Human Metagenomes Reveals Hidden Associations with Chronic Diseases.</title>
        <authorList>
            <person name="Tisza M.J."/>
            <person name="Buck C.B."/>
        </authorList>
    </citation>
    <scope>NUCLEOTIDE SEQUENCE</scope>
    <source>
        <strain evidence="1">Ctt1f11</strain>
    </source>
</reference>
<evidence type="ECO:0000313" key="1">
    <source>
        <dbReference type="EMBL" id="DAF48772.1"/>
    </source>
</evidence>